<keyword evidence="3" id="KW-1185">Reference proteome</keyword>
<comment type="caution">
    <text evidence="2">The sequence shown here is derived from an EMBL/GenBank/DDBJ whole genome shotgun (WGS) entry which is preliminary data.</text>
</comment>
<reference evidence="2" key="1">
    <citation type="journal article" date="2022" name="Int. J. Mol. Sci.">
        <title>Draft Genome of Tanacetum Coccineum: Genomic Comparison of Closely Related Tanacetum-Family Plants.</title>
        <authorList>
            <person name="Yamashiro T."/>
            <person name="Shiraishi A."/>
            <person name="Nakayama K."/>
            <person name="Satake H."/>
        </authorList>
    </citation>
    <scope>NUCLEOTIDE SEQUENCE</scope>
</reference>
<proteinExistence type="predicted"/>
<reference evidence="2" key="2">
    <citation type="submission" date="2022-01" db="EMBL/GenBank/DDBJ databases">
        <authorList>
            <person name="Yamashiro T."/>
            <person name="Shiraishi A."/>
            <person name="Satake H."/>
            <person name="Nakayama K."/>
        </authorList>
    </citation>
    <scope>NUCLEOTIDE SEQUENCE</scope>
</reference>
<keyword evidence="1" id="KW-0472">Membrane</keyword>
<gene>
    <name evidence="2" type="ORF">Tco_0704102</name>
</gene>
<organism evidence="2 3">
    <name type="scientific">Tanacetum coccineum</name>
    <dbReference type="NCBI Taxonomy" id="301880"/>
    <lineage>
        <taxon>Eukaryota</taxon>
        <taxon>Viridiplantae</taxon>
        <taxon>Streptophyta</taxon>
        <taxon>Embryophyta</taxon>
        <taxon>Tracheophyta</taxon>
        <taxon>Spermatophyta</taxon>
        <taxon>Magnoliopsida</taxon>
        <taxon>eudicotyledons</taxon>
        <taxon>Gunneridae</taxon>
        <taxon>Pentapetalae</taxon>
        <taxon>asterids</taxon>
        <taxon>campanulids</taxon>
        <taxon>Asterales</taxon>
        <taxon>Asteraceae</taxon>
        <taxon>Asteroideae</taxon>
        <taxon>Anthemideae</taxon>
        <taxon>Anthemidinae</taxon>
        <taxon>Tanacetum</taxon>
    </lineage>
</organism>
<protein>
    <submittedName>
        <fullName evidence="2">Uncharacterized protein</fullName>
    </submittedName>
</protein>
<sequence>MVESSLKSIMGKYSRHYGDDDVLDILGLNSRSGSRFDTVYPRVGYGVLVFLGVGTTLDIFQNIILIPYFQYDVLVFWIRRIDLHSYVVFGECRHGYAVSSLMDTAYWLPEQ</sequence>
<evidence type="ECO:0000256" key="1">
    <source>
        <dbReference type="SAM" id="Phobius"/>
    </source>
</evidence>
<feature type="transmembrane region" description="Helical" evidence="1">
    <location>
        <begin position="43"/>
        <end position="69"/>
    </location>
</feature>
<dbReference type="EMBL" id="BQNB010009993">
    <property type="protein sequence ID" value="GJS71261.1"/>
    <property type="molecule type" value="Genomic_DNA"/>
</dbReference>
<keyword evidence="1" id="KW-0812">Transmembrane</keyword>
<evidence type="ECO:0000313" key="3">
    <source>
        <dbReference type="Proteomes" id="UP001151760"/>
    </source>
</evidence>
<name>A0ABQ4Y160_9ASTR</name>
<keyword evidence="1" id="KW-1133">Transmembrane helix</keyword>
<dbReference type="Proteomes" id="UP001151760">
    <property type="component" value="Unassembled WGS sequence"/>
</dbReference>
<accession>A0ABQ4Y160</accession>
<evidence type="ECO:0000313" key="2">
    <source>
        <dbReference type="EMBL" id="GJS71261.1"/>
    </source>
</evidence>